<accession>A0A329MC15</accession>
<dbReference type="EMBL" id="QMFB01000019">
    <property type="protein sequence ID" value="RAV17434.1"/>
    <property type="molecule type" value="Genomic_DNA"/>
</dbReference>
<proteinExistence type="predicted"/>
<organism evidence="1 2">
    <name type="scientific">Paenibacillus contaminans</name>
    <dbReference type="NCBI Taxonomy" id="450362"/>
    <lineage>
        <taxon>Bacteria</taxon>
        <taxon>Bacillati</taxon>
        <taxon>Bacillota</taxon>
        <taxon>Bacilli</taxon>
        <taxon>Bacillales</taxon>
        <taxon>Paenibacillaceae</taxon>
        <taxon>Paenibacillus</taxon>
    </lineage>
</organism>
<gene>
    <name evidence="1" type="ORF">DQG23_27745</name>
</gene>
<dbReference type="AlphaFoldDB" id="A0A329MC15"/>
<dbReference type="Proteomes" id="UP000250369">
    <property type="component" value="Unassembled WGS sequence"/>
</dbReference>
<name>A0A329MC15_9BACL</name>
<evidence type="ECO:0000313" key="1">
    <source>
        <dbReference type="EMBL" id="RAV17434.1"/>
    </source>
</evidence>
<reference evidence="1 2" key="1">
    <citation type="journal article" date="2009" name="Int. J. Syst. Evol. Microbiol.">
        <title>Paenibacillus contaminans sp. nov., isolated from a contaminated laboratory plate.</title>
        <authorList>
            <person name="Chou J.H."/>
            <person name="Lee J.H."/>
            <person name="Lin M.C."/>
            <person name="Chang P.S."/>
            <person name="Arun A.B."/>
            <person name="Young C.C."/>
            <person name="Chen W.M."/>
        </authorList>
    </citation>
    <scope>NUCLEOTIDE SEQUENCE [LARGE SCALE GENOMIC DNA]</scope>
    <source>
        <strain evidence="1 2">CKOBP-6</strain>
    </source>
</reference>
<comment type="caution">
    <text evidence="1">The sequence shown here is derived from an EMBL/GenBank/DDBJ whole genome shotgun (WGS) entry which is preliminary data.</text>
</comment>
<keyword evidence="2" id="KW-1185">Reference proteome</keyword>
<evidence type="ECO:0000313" key="2">
    <source>
        <dbReference type="Proteomes" id="UP000250369"/>
    </source>
</evidence>
<protein>
    <submittedName>
        <fullName evidence="1">Uncharacterized protein</fullName>
    </submittedName>
</protein>
<sequence length="80" mass="9613">MQTRYNENGNRHSYPLSFNGFQYCMELGNKRERLTFFLKRRKLIAPFPGKRDSFKDLCYCESVWDGWSVYSCRDHAADFI</sequence>